<evidence type="ECO:0000259" key="5">
    <source>
        <dbReference type="Pfam" id="PF03936"/>
    </source>
</evidence>
<accession>A0A8T0XDA1</accession>
<protein>
    <submittedName>
        <fullName evidence="6">Uncharacterized protein</fullName>
    </submittedName>
</protein>
<name>A0A8T0XDA1_PANVG</name>
<evidence type="ECO:0000256" key="1">
    <source>
        <dbReference type="ARBA" id="ARBA00001936"/>
    </source>
</evidence>
<dbReference type="InterPro" id="IPR008930">
    <property type="entry name" value="Terpenoid_cyclase/PrenylTrfase"/>
</dbReference>
<dbReference type="InterPro" id="IPR005630">
    <property type="entry name" value="Terpene_synthase_metal-bd"/>
</dbReference>
<feature type="domain" description="Terpene synthase N-terminal" evidence="4">
    <location>
        <begin position="110"/>
        <end position="222"/>
    </location>
</feature>
<comment type="caution">
    <text evidence="6">The sequence shown here is derived from an EMBL/GenBank/DDBJ whole genome shotgun (WGS) entry which is preliminary data.</text>
</comment>
<dbReference type="InterPro" id="IPR044814">
    <property type="entry name" value="Terpene_cyclase_plant_C1"/>
</dbReference>
<evidence type="ECO:0000256" key="3">
    <source>
        <dbReference type="ARBA" id="ARBA00022723"/>
    </source>
</evidence>
<dbReference type="AlphaFoldDB" id="A0A8T0XDA1"/>
<evidence type="ECO:0000259" key="4">
    <source>
        <dbReference type="Pfam" id="PF01397"/>
    </source>
</evidence>
<dbReference type="Gene3D" id="1.10.600.10">
    <property type="entry name" value="Farnesyl Diphosphate Synthase"/>
    <property type="match status" value="2"/>
</dbReference>
<dbReference type="SUPFAM" id="SSF48576">
    <property type="entry name" value="Terpenoid synthases"/>
    <property type="match status" value="1"/>
</dbReference>
<dbReference type="InterPro" id="IPR001906">
    <property type="entry name" value="Terpene_synth_N"/>
</dbReference>
<comment type="cofactor">
    <cofactor evidence="1">
        <name>Mn(2+)</name>
        <dbReference type="ChEBI" id="CHEBI:29035"/>
    </cofactor>
</comment>
<dbReference type="GO" id="GO:0010333">
    <property type="term" value="F:terpene synthase activity"/>
    <property type="evidence" value="ECO:0007669"/>
    <property type="project" value="InterPro"/>
</dbReference>
<organism evidence="6 7">
    <name type="scientific">Panicum virgatum</name>
    <name type="common">Blackwell switchgrass</name>
    <dbReference type="NCBI Taxonomy" id="38727"/>
    <lineage>
        <taxon>Eukaryota</taxon>
        <taxon>Viridiplantae</taxon>
        <taxon>Streptophyta</taxon>
        <taxon>Embryophyta</taxon>
        <taxon>Tracheophyta</taxon>
        <taxon>Spermatophyta</taxon>
        <taxon>Magnoliopsida</taxon>
        <taxon>Liliopsida</taxon>
        <taxon>Poales</taxon>
        <taxon>Poaceae</taxon>
        <taxon>PACMAD clade</taxon>
        <taxon>Panicoideae</taxon>
        <taxon>Panicodae</taxon>
        <taxon>Paniceae</taxon>
        <taxon>Panicinae</taxon>
        <taxon>Panicum</taxon>
        <taxon>Panicum sect. Hiantes</taxon>
    </lineage>
</organism>
<reference evidence="6" key="1">
    <citation type="submission" date="2020-05" db="EMBL/GenBank/DDBJ databases">
        <title>WGS assembly of Panicum virgatum.</title>
        <authorList>
            <person name="Lovell J.T."/>
            <person name="Jenkins J."/>
            <person name="Shu S."/>
            <person name="Juenger T.E."/>
            <person name="Schmutz J."/>
        </authorList>
    </citation>
    <scope>NUCLEOTIDE SEQUENCE</scope>
    <source>
        <strain evidence="6">AP13</strain>
    </source>
</reference>
<dbReference type="SFLD" id="SFLDS00005">
    <property type="entry name" value="Isoprenoid_Synthase_Type_I"/>
    <property type="match status" value="1"/>
</dbReference>
<keyword evidence="3" id="KW-0479">Metal-binding</keyword>
<dbReference type="InterPro" id="IPR050148">
    <property type="entry name" value="Terpene_synthase-like"/>
</dbReference>
<dbReference type="CDD" id="cd00684">
    <property type="entry name" value="Terpene_cyclase_plant_C1"/>
    <property type="match status" value="1"/>
</dbReference>
<dbReference type="GO" id="GO:0016102">
    <property type="term" value="P:diterpenoid biosynthetic process"/>
    <property type="evidence" value="ECO:0007669"/>
    <property type="project" value="InterPro"/>
</dbReference>
<dbReference type="EMBL" id="CM029037">
    <property type="protein sequence ID" value="KAG2659472.1"/>
    <property type="molecule type" value="Genomic_DNA"/>
</dbReference>
<dbReference type="InterPro" id="IPR034741">
    <property type="entry name" value="Terpene_cyclase-like_1_C"/>
</dbReference>
<dbReference type="Pfam" id="PF01397">
    <property type="entry name" value="Terpene_synth"/>
    <property type="match status" value="1"/>
</dbReference>
<dbReference type="PANTHER" id="PTHR31225">
    <property type="entry name" value="OS04G0344100 PROTEIN-RELATED"/>
    <property type="match status" value="1"/>
</dbReference>
<evidence type="ECO:0000313" key="7">
    <source>
        <dbReference type="Proteomes" id="UP000823388"/>
    </source>
</evidence>
<dbReference type="Gene3D" id="1.50.10.130">
    <property type="entry name" value="Terpene synthase, N-terminal domain"/>
    <property type="match status" value="2"/>
</dbReference>
<proteinExistence type="predicted"/>
<keyword evidence="7" id="KW-1185">Reference proteome</keyword>
<gene>
    <name evidence="6" type="ORF">PVAP13_1KG359700</name>
</gene>
<sequence>MAYVTRCRVPHPENVIPGTRTHEHFHPHFLKTFYKYRTMFPFHISRSNRPGNLVSMGMASSNANVPERASDFHRTVWGDIFINYSPEPSQAWLTVYDSELLGLEYGTICHKSEEWMTKKANQLKRRISELFETCTTPVEQLELVDTLQHLSIDHHFKKQILAILSSIHDTEFNSTCLHEVALRFRLLRQQGLWVSPDEFNRFKDENGNFNVEITNDARGLLKTLEYPLAQQVKRALHLPLSRTLRRVEALHYISEYKGEPTHNSSILEFAKLDFVLLQRLHLKELKALSRWWKNLYDEDGLAYSRDRVVECYLWSYTAYYEKEYSRARMILAKIIAIIILTDDTYDVRATLEECQKFNEAIQRWEENAITLLPDYLKKLYLKLMNIFKEFEDELKPNEKYRVAFVRKAFQVLSSNYLQEAEWFHGGCKPRFKDQVKVSTVCSGAPFASVGLLDGMGDDAVKAFADVTRFMNDLCSFKRGKNKNDVDSSVECYICEHGVTADVACAKIDSLVEDAWKTANRARIEHNEPRPAVQRVVNIMTSMPLMYGDKKDAFTFSDGLKGVIKRLFLEPVLL</sequence>
<dbReference type="GO" id="GO:0000287">
    <property type="term" value="F:magnesium ion binding"/>
    <property type="evidence" value="ECO:0007669"/>
    <property type="project" value="InterPro"/>
</dbReference>
<comment type="cofactor">
    <cofactor evidence="2">
        <name>Mg(2+)</name>
        <dbReference type="ChEBI" id="CHEBI:18420"/>
    </cofactor>
</comment>
<dbReference type="InterPro" id="IPR036965">
    <property type="entry name" value="Terpene_synth_N_sf"/>
</dbReference>
<dbReference type="PANTHER" id="PTHR31225:SF182">
    <property type="entry name" value="TERPENE SYNTHASE"/>
    <property type="match status" value="1"/>
</dbReference>
<dbReference type="InterPro" id="IPR008949">
    <property type="entry name" value="Isoprenoid_synthase_dom_sf"/>
</dbReference>
<feature type="domain" description="Terpene synthase metal-binding" evidence="5">
    <location>
        <begin position="293"/>
        <end position="517"/>
    </location>
</feature>
<evidence type="ECO:0000313" key="6">
    <source>
        <dbReference type="EMBL" id="KAG2659472.1"/>
    </source>
</evidence>
<evidence type="ECO:0000256" key="2">
    <source>
        <dbReference type="ARBA" id="ARBA00001946"/>
    </source>
</evidence>
<dbReference type="Pfam" id="PF03936">
    <property type="entry name" value="Terpene_synth_C"/>
    <property type="match status" value="1"/>
</dbReference>
<dbReference type="SFLD" id="SFLDG01019">
    <property type="entry name" value="Terpene_Cyclase_Like_1_C_Termi"/>
    <property type="match status" value="1"/>
</dbReference>
<dbReference type="SUPFAM" id="SSF48239">
    <property type="entry name" value="Terpenoid cyclases/Protein prenyltransferases"/>
    <property type="match status" value="1"/>
</dbReference>
<dbReference type="Proteomes" id="UP000823388">
    <property type="component" value="Chromosome 1K"/>
</dbReference>